<dbReference type="CDD" id="cd12797">
    <property type="entry name" value="M23_peptidase"/>
    <property type="match status" value="1"/>
</dbReference>
<feature type="domain" description="M23ase beta-sheet core" evidence="8">
    <location>
        <begin position="320"/>
        <end position="414"/>
    </location>
</feature>
<dbReference type="SUPFAM" id="SSF51261">
    <property type="entry name" value="Duplicated hybrid motif"/>
    <property type="match status" value="1"/>
</dbReference>
<dbReference type="Gene3D" id="3.10.450.350">
    <property type="match status" value="2"/>
</dbReference>
<proteinExistence type="predicted"/>
<evidence type="ECO:0000256" key="3">
    <source>
        <dbReference type="ARBA" id="ARBA00022723"/>
    </source>
</evidence>
<protein>
    <submittedName>
        <fullName evidence="9">M23 family metallopeptidase</fullName>
    </submittedName>
</protein>
<comment type="cofactor">
    <cofactor evidence="1">
        <name>Zn(2+)</name>
        <dbReference type="ChEBI" id="CHEBI:29105"/>
    </cofactor>
</comment>
<dbReference type="InterPro" id="IPR011055">
    <property type="entry name" value="Dup_hybrid_motif"/>
</dbReference>
<evidence type="ECO:0000313" key="9">
    <source>
        <dbReference type="EMBL" id="UZD54607.1"/>
    </source>
</evidence>
<sequence length="458" mass="50312">MNDTLESLERGFGRAMAWAHEHRRGITAAILTLLLGTGITAFGVAPLAPDAADLPRRLIAEEVQPLPIDEQIEALNDHVLELNRNDLTRASDTADTLLTRLGVTDAAAAAFLRQDPLGRLVLQGRPGKMVQATAGELGQLRQLVVRYPAEKDTQFSTHFTRLSITREGESFKVTKEQAPLAARVRLGGGVIHSSLFAATDAARIPDTVATQLAEIFSNEIDFRRDLRRGDRFTVLYEALEADGEPVTWNQAAGRVLAAQFTNNGKTFEAVWYQEPGGKGGYFDFNGQSMRRAFLSSPMEFSRMTSGFAMRFHPIHKTWRRHLGVDYAAPTGTPVRTVGDGVVDFAGVQNGYGNVVYIKHGADRVTVYAHLSRIDVRKGQRVEQGQRIGAVGATGWATGPHLHFEFRERGEQVDPLRVARSSETYTLSPAMRERFLAHAQTLKAQLAVAAAQQQLASAE</sequence>
<dbReference type="InterPro" id="IPR016047">
    <property type="entry name" value="M23ase_b-sheet_dom"/>
</dbReference>
<dbReference type="InterPro" id="IPR050570">
    <property type="entry name" value="Cell_wall_metabolism_enzyme"/>
</dbReference>
<dbReference type="EMBL" id="CP110257">
    <property type="protein sequence ID" value="UZD54607.1"/>
    <property type="molecule type" value="Genomic_DNA"/>
</dbReference>
<keyword evidence="7" id="KW-0812">Transmembrane</keyword>
<keyword evidence="7" id="KW-0472">Membrane</keyword>
<evidence type="ECO:0000256" key="4">
    <source>
        <dbReference type="ARBA" id="ARBA00022801"/>
    </source>
</evidence>
<keyword evidence="6" id="KW-0482">Metalloprotease</keyword>
<keyword evidence="2" id="KW-0645">Protease</keyword>
<dbReference type="Gene3D" id="2.70.70.10">
    <property type="entry name" value="Glucose Permease (Domain IIA)"/>
    <property type="match status" value="1"/>
</dbReference>
<keyword evidence="10" id="KW-1185">Reference proteome</keyword>
<keyword evidence="7" id="KW-1133">Transmembrane helix</keyword>
<accession>A0ABY6MRH8</accession>
<evidence type="ECO:0000256" key="2">
    <source>
        <dbReference type="ARBA" id="ARBA00022670"/>
    </source>
</evidence>
<evidence type="ECO:0000256" key="5">
    <source>
        <dbReference type="ARBA" id="ARBA00022833"/>
    </source>
</evidence>
<evidence type="ECO:0000256" key="7">
    <source>
        <dbReference type="SAM" id="Phobius"/>
    </source>
</evidence>
<evidence type="ECO:0000259" key="8">
    <source>
        <dbReference type="Pfam" id="PF01551"/>
    </source>
</evidence>
<evidence type="ECO:0000313" key="10">
    <source>
        <dbReference type="Proteomes" id="UP001163266"/>
    </source>
</evidence>
<dbReference type="PANTHER" id="PTHR21666">
    <property type="entry name" value="PEPTIDASE-RELATED"/>
    <property type="match status" value="1"/>
</dbReference>
<name>A0ABY6MRH8_9BURK</name>
<feature type="transmembrane region" description="Helical" evidence="7">
    <location>
        <begin position="26"/>
        <end position="48"/>
    </location>
</feature>
<dbReference type="PANTHER" id="PTHR21666:SF288">
    <property type="entry name" value="CELL DIVISION PROTEIN YTFB"/>
    <property type="match status" value="1"/>
</dbReference>
<keyword evidence="3" id="KW-0479">Metal-binding</keyword>
<organism evidence="9 10">
    <name type="scientific">Caldimonas aquatica</name>
    <dbReference type="NCBI Taxonomy" id="376175"/>
    <lineage>
        <taxon>Bacteria</taxon>
        <taxon>Pseudomonadati</taxon>
        <taxon>Pseudomonadota</taxon>
        <taxon>Betaproteobacteria</taxon>
        <taxon>Burkholderiales</taxon>
        <taxon>Sphaerotilaceae</taxon>
        <taxon>Caldimonas</taxon>
    </lineage>
</organism>
<dbReference type="Proteomes" id="UP001163266">
    <property type="component" value="Chromosome"/>
</dbReference>
<evidence type="ECO:0000256" key="6">
    <source>
        <dbReference type="ARBA" id="ARBA00023049"/>
    </source>
</evidence>
<reference evidence="9" key="1">
    <citation type="submission" date="2022-10" db="EMBL/GenBank/DDBJ databases">
        <title>Complete genome sequence of Schlegelella aquatica LMG 23380.</title>
        <authorList>
            <person name="Musilova J."/>
            <person name="Kourilova X."/>
            <person name="Bezdicek M."/>
            <person name="Hermankova K."/>
            <person name="Obruca S."/>
            <person name="Sedlar K."/>
        </authorList>
    </citation>
    <scope>NUCLEOTIDE SEQUENCE</scope>
    <source>
        <strain evidence="9">LMG 23380</strain>
    </source>
</reference>
<keyword evidence="5" id="KW-0862">Zinc</keyword>
<keyword evidence="4" id="KW-0378">Hydrolase</keyword>
<evidence type="ECO:0000256" key="1">
    <source>
        <dbReference type="ARBA" id="ARBA00001947"/>
    </source>
</evidence>
<dbReference type="Pfam" id="PF01551">
    <property type="entry name" value="Peptidase_M23"/>
    <property type="match status" value="1"/>
</dbReference>
<gene>
    <name evidence="9" type="ORF">OMP39_13230</name>
</gene>